<protein>
    <recommendedName>
        <fullName evidence="5">Mob1/phocein</fullName>
    </recommendedName>
</protein>
<reference evidence="3 4" key="1">
    <citation type="submission" date="2019-02" db="EMBL/GenBank/DDBJ databases">
        <title>Genome sequencing of the rare red list fungi Hericium alpestre (H. flagellum).</title>
        <authorList>
            <person name="Buettner E."/>
            <person name="Kellner H."/>
        </authorList>
    </citation>
    <scope>NUCLEOTIDE SEQUENCE [LARGE SCALE GENOMIC DNA]</scope>
    <source>
        <strain evidence="3 4">DSM 108284</strain>
    </source>
</reference>
<name>A0A4Z0A988_9AGAM</name>
<dbReference type="Pfam" id="PF03637">
    <property type="entry name" value="Mob1_phocein"/>
    <property type="match status" value="1"/>
</dbReference>
<keyword evidence="4" id="KW-1185">Reference proteome</keyword>
<feature type="compositionally biased region" description="Basic and acidic residues" evidence="2">
    <location>
        <begin position="77"/>
        <end position="88"/>
    </location>
</feature>
<sequence length="230" mass="25994">MSATIQRPRKGSRISTFYPVKELPPLSSLDSAFQLQEYISLLIRLDIHDVEKIVSIPGRKGEKESLLDSNQSETTSTEDKESGEEGKGDVVVDPACWAYEQLRRLAQDLSHPLITSLQQECTRQTCPEMKAGEWQYLCVAHGNDSNMESCCAIDYILHTVDSATALLNSPRAFPSRISIPPTSLRHFNSLARRLGRIFAHAYFHHREIFEQCEAESSLYARFLALTSKFD</sequence>
<dbReference type="AlphaFoldDB" id="A0A4Z0A988"/>
<accession>A0A4Z0A988</accession>
<dbReference type="Gene3D" id="1.20.140.30">
    <property type="entry name" value="MOB kinase activator"/>
    <property type="match status" value="1"/>
</dbReference>
<feature type="non-terminal residue" evidence="3">
    <location>
        <position position="230"/>
    </location>
</feature>
<gene>
    <name evidence="3" type="ORF">EWM64_g1107</name>
</gene>
<dbReference type="InterPro" id="IPR036703">
    <property type="entry name" value="MOB_kinase_act_sf"/>
</dbReference>
<feature type="binding site" evidence="1">
    <location>
        <position position="200"/>
    </location>
    <ligand>
        <name>Zn(2+)</name>
        <dbReference type="ChEBI" id="CHEBI:29105"/>
    </ligand>
</feature>
<dbReference type="OrthoDB" id="10262609at2759"/>
<feature type="binding site" evidence="1">
    <location>
        <position position="205"/>
    </location>
    <ligand>
        <name>Zn(2+)</name>
        <dbReference type="ChEBI" id="CHEBI:29105"/>
    </ligand>
</feature>
<feature type="binding site" evidence="1">
    <location>
        <position position="121"/>
    </location>
    <ligand>
        <name>Zn(2+)</name>
        <dbReference type="ChEBI" id="CHEBI:29105"/>
    </ligand>
</feature>
<dbReference type="SUPFAM" id="SSF101152">
    <property type="entry name" value="Mob1/phocein"/>
    <property type="match status" value="1"/>
</dbReference>
<keyword evidence="1" id="KW-0479">Metal-binding</keyword>
<dbReference type="STRING" id="135208.A0A4Z0A988"/>
<evidence type="ECO:0000256" key="2">
    <source>
        <dbReference type="SAM" id="MobiDB-lite"/>
    </source>
</evidence>
<evidence type="ECO:0000313" key="4">
    <source>
        <dbReference type="Proteomes" id="UP000298061"/>
    </source>
</evidence>
<dbReference type="SMART" id="SM01388">
    <property type="entry name" value="Mob1_phocein"/>
    <property type="match status" value="1"/>
</dbReference>
<dbReference type="PANTHER" id="PTHR22599">
    <property type="entry name" value="MPS ONE BINDER KINASE ACTIVATOR-LIKE MOB"/>
    <property type="match status" value="1"/>
</dbReference>
<proteinExistence type="predicted"/>
<dbReference type="EMBL" id="SFCI01000069">
    <property type="protein sequence ID" value="TFY82893.1"/>
    <property type="molecule type" value="Genomic_DNA"/>
</dbReference>
<dbReference type="InterPro" id="IPR005301">
    <property type="entry name" value="MOB_kinase_act_fam"/>
</dbReference>
<feature type="binding site" evidence="1">
    <location>
        <position position="126"/>
    </location>
    <ligand>
        <name>Zn(2+)</name>
        <dbReference type="ChEBI" id="CHEBI:29105"/>
    </ligand>
</feature>
<evidence type="ECO:0008006" key="5">
    <source>
        <dbReference type="Google" id="ProtNLM"/>
    </source>
</evidence>
<organism evidence="3 4">
    <name type="scientific">Hericium alpestre</name>
    <dbReference type="NCBI Taxonomy" id="135208"/>
    <lineage>
        <taxon>Eukaryota</taxon>
        <taxon>Fungi</taxon>
        <taxon>Dikarya</taxon>
        <taxon>Basidiomycota</taxon>
        <taxon>Agaricomycotina</taxon>
        <taxon>Agaricomycetes</taxon>
        <taxon>Russulales</taxon>
        <taxon>Hericiaceae</taxon>
        <taxon>Hericium</taxon>
    </lineage>
</organism>
<dbReference type="Proteomes" id="UP000298061">
    <property type="component" value="Unassembled WGS sequence"/>
</dbReference>
<comment type="caution">
    <text evidence="3">The sequence shown here is derived from an EMBL/GenBank/DDBJ whole genome shotgun (WGS) entry which is preliminary data.</text>
</comment>
<evidence type="ECO:0000256" key="1">
    <source>
        <dbReference type="PIRSR" id="PIRSR605301-1"/>
    </source>
</evidence>
<feature type="region of interest" description="Disordered" evidence="2">
    <location>
        <begin position="61"/>
        <end position="88"/>
    </location>
</feature>
<evidence type="ECO:0000313" key="3">
    <source>
        <dbReference type="EMBL" id="TFY82893.1"/>
    </source>
</evidence>
<keyword evidence="1" id="KW-0862">Zinc</keyword>